<accession>A0ABV5AVQ7</accession>
<organism evidence="3 4">
    <name type="scientific">Paenibacillus enshidis</name>
    <dbReference type="NCBI Taxonomy" id="1458439"/>
    <lineage>
        <taxon>Bacteria</taxon>
        <taxon>Bacillati</taxon>
        <taxon>Bacillota</taxon>
        <taxon>Bacilli</taxon>
        <taxon>Bacillales</taxon>
        <taxon>Paenibacillaceae</taxon>
        <taxon>Paenibacillus</taxon>
    </lineage>
</organism>
<dbReference type="Pfam" id="PF04471">
    <property type="entry name" value="Mrr_cat"/>
    <property type="match status" value="1"/>
</dbReference>
<keyword evidence="4" id="KW-1185">Reference proteome</keyword>
<evidence type="ECO:0000313" key="4">
    <source>
        <dbReference type="Proteomes" id="UP001580346"/>
    </source>
</evidence>
<dbReference type="Pfam" id="PF01396">
    <property type="entry name" value="Zn_ribbon_Top1"/>
    <property type="match status" value="1"/>
</dbReference>
<dbReference type="GO" id="GO:0016787">
    <property type="term" value="F:hydrolase activity"/>
    <property type="evidence" value="ECO:0007669"/>
    <property type="project" value="UniProtKB-KW"/>
</dbReference>
<reference evidence="3 4" key="1">
    <citation type="submission" date="2024-09" db="EMBL/GenBank/DDBJ databases">
        <title>Paenibacillus zeirhizospherea sp. nov., isolated from surface of the maize (Zea mays) roots in a horticulture field, Hungary.</title>
        <authorList>
            <person name="Marton D."/>
            <person name="Farkas M."/>
            <person name="Bedics A."/>
            <person name="Toth E."/>
            <person name="Tancsics A."/>
            <person name="Boka K."/>
            <person name="Maroti G."/>
            <person name="Kriszt B."/>
            <person name="Cserhati M."/>
        </authorList>
    </citation>
    <scope>NUCLEOTIDE SEQUENCE [LARGE SCALE GENOMIC DNA]</scope>
    <source>
        <strain evidence="3 4">KCTC 33519</strain>
    </source>
</reference>
<dbReference type="Gene3D" id="3.30.65.10">
    <property type="entry name" value="Bacterial Topoisomerase I, domain 1"/>
    <property type="match status" value="1"/>
</dbReference>
<evidence type="ECO:0000313" key="3">
    <source>
        <dbReference type="EMBL" id="MFB5268105.1"/>
    </source>
</evidence>
<dbReference type="PANTHER" id="PTHR30015">
    <property type="entry name" value="MRR RESTRICTION SYSTEM PROTEIN"/>
    <property type="match status" value="1"/>
</dbReference>
<name>A0ABV5AVQ7_9BACL</name>
<dbReference type="GO" id="GO:0004519">
    <property type="term" value="F:endonuclease activity"/>
    <property type="evidence" value="ECO:0007669"/>
    <property type="project" value="UniProtKB-KW"/>
</dbReference>
<keyword evidence="3" id="KW-0255">Endonuclease</keyword>
<dbReference type="EMBL" id="JBHHMI010000013">
    <property type="protein sequence ID" value="MFB5268105.1"/>
    <property type="molecule type" value="Genomic_DNA"/>
</dbReference>
<feature type="domain" description="Restriction endonuclease type IV Mrr" evidence="2">
    <location>
        <begin position="6"/>
        <end position="73"/>
    </location>
</feature>
<keyword evidence="3" id="KW-0540">Nuclease</keyword>
<dbReference type="InterPro" id="IPR052906">
    <property type="entry name" value="Type_IV_Methyl-Rstrct_Enzyme"/>
</dbReference>
<dbReference type="SUPFAM" id="SSF52980">
    <property type="entry name" value="Restriction endonuclease-like"/>
    <property type="match status" value="1"/>
</dbReference>
<comment type="caution">
    <text evidence="3">The sequence shown here is derived from an EMBL/GenBank/DDBJ whole genome shotgun (WGS) entry which is preliminary data.</text>
</comment>
<protein>
    <submittedName>
        <fullName evidence="3">Restriction endonuclease</fullName>
        <ecNumber evidence="3">3.1.21.-</ecNumber>
    </submittedName>
</protein>
<gene>
    <name evidence="3" type="ORF">ACE41H_15160</name>
</gene>
<dbReference type="SUPFAM" id="SSF57783">
    <property type="entry name" value="Zinc beta-ribbon"/>
    <property type="match status" value="1"/>
</dbReference>
<dbReference type="PANTHER" id="PTHR30015:SF6">
    <property type="entry name" value="SLL1429 PROTEIN"/>
    <property type="match status" value="1"/>
</dbReference>
<proteinExistence type="predicted"/>
<feature type="domain" description="DNA topoisomerase type IA zn finger" evidence="1">
    <location>
        <begin position="96"/>
        <end position="129"/>
    </location>
</feature>
<dbReference type="EC" id="3.1.21.-" evidence="3"/>
<dbReference type="InterPro" id="IPR013498">
    <property type="entry name" value="Topo_IA_Znf"/>
</dbReference>
<evidence type="ECO:0000259" key="1">
    <source>
        <dbReference type="Pfam" id="PF01396"/>
    </source>
</evidence>
<dbReference type="InterPro" id="IPR007560">
    <property type="entry name" value="Restrct_endonuc_IV_Mrr"/>
</dbReference>
<dbReference type="Proteomes" id="UP001580346">
    <property type="component" value="Unassembled WGS sequence"/>
</dbReference>
<evidence type="ECO:0000259" key="2">
    <source>
        <dbReference type="Pfam" id="PF04471"/>
    </source>
</evidence>
<keyword evidence="3" id="KW-0378">Hydrolase</keyword>
<dbReference type="RefSeq" id="WP_375356228.1">
    <property type="nucleotide sequence ID" value="NZ_JBHHMI010000013.1"/>
</dbReference>
<dbReference type="InterPro" id="IPR011335">
    <property type="entry name" value="Restrct_endonuc-II-like"/>
</dbReference>
<sequence>MLEKAGKKIVVQAKRYSKSVGIEAVQQAHSSQNYYGASEAWVLSNRNYTEAARNLAKSNSVRLIGRDELVEMILKMNPGAVPSPKKIIQENPTQAQACSRCGSPMVLRKGSKGEFYGCSAFPKCRNIKAIS</sequence>